<dbReference type="GO" id="GO:0006281">
    <property type="term" value="P:DNA repair"/>
    <property type="evidence" value="ECO:0007669"/>
    <property type="project" value="UniProtKB-KW"/>
</dbReference>
<proteinExistence type="inferred from homology"/>
<dbReference type="GO" id="GO:0006355">
    <property type="term" value="P:regulation of DNA-templated transcription"/>
    <property type="evidence" value="ECO:0007669"/>
    <property type="project" value="InterPro"/>
</dbReference>
<dbReference type="OrthoDB" id="9787787at2"/>
<dbReference type="PANTHER" id="PTHR33516">
    <property type="entry name" value="LEXA REPRESSOR"/>
    <property type="match status" value="1"/>
</dbReference>
<evidence type="ECO:0000256" key="1">
    <source>
        <dbReference type="ARBA" id="ARBA00007484"/>
    </source>
</evidence>
<dbReference type="InterPro" id="IPR036286">
    <property type="entry name" value="LexA/Signal_pep-like_sf"/>
</dbReference>
<keyword evidence="2" id="KW-0227">DNA damage</keyword>
<accession>A0A368JKH5</accession>
<keyword evidence="5" id="KW-0234">DNA repair</keyword>
<keyword evidence="6" id="KW-0742">SOS response</keyword>
<dbReference type="Proteomes" id="UP000253383">
    <property type="component" value="Unassembled WGS sequence"/>
</dbReference>
<comment type="similarity">
    <text evidence="1 7">Belongs to the peptidase S24 family.</text>
</comment>
<evidence type="ECO:0000259" key="8">
    <source>
        <dbReference type="Pfam" id="PF00717"/>
    </source>
</evidence>
<dbReference type="GO" id="GO:0003677">
    <property type="term" value="F:DNA binding"/>
    <property type="evidence" value="ECO:0007669"/>
    <property type="project" value="InterPro"/>
</dbReference>
<dbReference type="EMBL" id="QOWE01000022">
    <property type="protein sequence ID" value="RCR67053.1"/>
    <property type="molecule type" value="Genomic_DNA"/>
</dbReference>
<keyword evidence="10" id="KW-1185">Reference proteome</keyword>
<dbReference type="PRINTS" id="PR00726">
    <property type="entry name" value="LEXASERPTASE"/>
</dbReference>
<evidence type="ECO:0000313" key="9">
    <source>
        <dbReference type="EMBL" id="RCR67053.1"/>
    </source>
</evidence>
<evidence type="ECO:0000256" key="7">
    <source>
        <dbReference type="RuleBase" id="RU003991"/>
    </source>
</evidence>
<keyword evidence="4 7" id="KW-0068">Autocatalytic cleavage</keyword>
<dbReference type="PANTHER" id="PTHR33516:SF2">
    <property type="entry name" value="LEXA REPRESSOR-RELATED"/>
    <property type="match status" value="1"/>
</dbReference>
<dbReference type="InterPro" id="IPR050077">
    <property type="entry name" value="LexA_repressor"/>
</dbReference>
<evidence type="ECO:0000256" key="3">
    <source>
        <dbReference type="ARBA" id="ARBA00022801"/>
    </source>
</evidence>
<name>A0A368JKH5_9BACT</name>
<evidence type="ECO:0000313" key="10">
    <source>
        <dbReference type="Proteomes" id="UP000253383"/>
    </source>
</evidence>
<dbReference type="InterPro" id="IPR015927">
    <property type="entry name" value="Peptidase_S24_S26A/B/C"/>
</dbReference>
<dbReference type="GO" id="GO:0016787">
    <property type="term" value="F:hydrolase activity"/>
    <property type="evidence" value="ECO:0007669"/>
    <property type="project" value="UniProtKB-KW"/>
</dbReference>
<evidence type="ECO:0000256" key="2">
    <source>
        <dbReference type="ARBA" id="ARBA00022763"/>
    </source>
</evidence>
<evidence type="ECO:0000256" key="6">
    <source>
        <dbReference type="ARBA" id="ARBA00023236"/>
    </source>
</evidence>
<feature type="domain" description="Peptidase S24/S26A/S26B/S26C" evidence="8">
    <location>
        <begin position="25"/>
        <end position="141"/>
    </location>
</feature>
<sequence length="149" mass="16882">MIEFENHIRLDDIRRIAIGKRLKIPLFSSYVSAGFPNSSEHYITKVCDLNDLCIANEDATYFVRVRGDSMSGDRIDDGDFLIVDSSQEPSEDKIVVVILNGEHAVKRIHYVGEMVVLESSNPKYLPIYIHPGDDFRVFGVVTRILVKPV</sequence>
<keyword evidence="3 7" id="KW-0378">Hydrolase</keyword>
<protein>
    <submittedName>
        <fullName evidence="9">Peptidase S24</fullName>
    </submittedName>
</protein>
<dbReference type="AlphaFoldDB" id="A0A368JKH5"/>
<dbReference type="GO" id="GO:0009432">
    <property type="term" value="P:SOS response"/>
    <property type="evidence" value="ECO:0007669"/>
    <property type="project" value="UniProtKB-KW"/>
</dbReference>
<dbReference type="RefSeq" id="WP_114408540.1">
    <property type="nucleotide sequence ID" value="NZ_QOWE01000022.1"/>
</dbReference>
<evidence type="ECO:0000256" key="5">
    <source>
        <dbReference type="ARBA" id="ARBA00023204"/>
    </source>
</evidence>
<dbReference type="CDD" id="cd06529">
    <property type="entry name" value="S24_LexA-like"/>
    <property type="match status" value="1"/>
</dbReference>
<dbReference type="SUPFAM" id="SSF51306">
    <property type="entry name" value="LexA/Signal peptidase"/>
    <property type="match status" value="1"/>
</dbReference>
<dbReference type="Gene3D" id="2.10.109.10">
    <property type="entry name" value="Umud Fragment, subunit A"/>
    <property type="match status" value="1"/>
</dbReference>
<organism evidence="9 10">
    <name type="scientific">Larkinella punicea</name>
    <dbReference type="NCBI Taxonomy" id="2315727"/>
    <lineage>
        <taxon>Bacteria</taxon>
        <taxon>Pseudomonadati</taxon>
        <taxon>Bacteroidota</taxon>
        <taxon>Cytophagia</taxon>
        <taxon>Cytophagales</taxon>
        <taxon>Spirosomataceae</taxon>
        <taxon>Larkinella</taxon>
    </lineage>
</organism>
<dbReference type="Pfam" id="PF00717">
    <property type="entry name" value="Peptidase_S24"/>
    <property type="match status" value="1"/>
</dbReference>
<reference evidence="9 10" key="1">
    <citation type="submission" date="2018-07" db="EMBL/GenBank/DDBJ databases">
        <title>Genome analysis of Larkinella rosea.</title>
        <authorList>
            <person name="Zhou Z."/>
            <person name="Wang G."/>
        </authorList>
    </citation>
    <scope>NUCLEOTIDE SEQUENCE [LARGE SCALE GENOMIC DNA]</scope>
    <source>
        <strain evidence="10">zzj9</strain>
    </source>
</reference>
<comment type="caution">
    <text evidence="9">The sequence shown here is derived from an EMBL/GenBank/DDBJ whole genome shotgun (WGS) entry which is preliminary data.</text>
</comment>
<dbReference type="InterPro" id="IPR006197">
    <property type="entry name" value="Peptidase_S24_LexA"/>
</dbReference>
<evidence type="ECO:0000256" key="4">
    <source>
        <dbReference type="ARBA" id="ARBA00022813"/>
    </source>
</evidence>
<dbReference type="InterPro" id="IPR039418">
    <property type="entry name" value="LexA-like"/>
</dbReference>
<dbReference type="NCBIfam" id="NF007621">
    <property type="entry name" value="PRK10276.1"/>
    <property type="match status" value="1"/>
</dbReference>
<gene>
    <name evidence="9" type="ORF">DUE52_23640</name>
</gene>